<keyword evidence="3" id="KW-1185">Reference proteome</keyword>
<protein>
    <submittedName>
        <fullName evidence="2">Uncharacterized protein</fullName>
    </submittedName>
</protein>
<dbReference type="AlphaFoldDB" id="A0A9Q1GQL0"/>
<evidence type="ECO:0000313" key="3">
    <source>
        <dbReference type="Proteomes" id="UP001153076"/>
    </source>
</evidence>
<name>A0A9Q1GQL0_9CARY</name>
<sequence length="165" mass="18616">MLEESSTSSKLSKKTTITLLPPGSSQLPTHPRAGEQDGSCEGTHGKLEYLGFHTSPRIILMEIKGNPMLRRPKAIEALDKFKKKNKYCEYHENYGHTASEFHEFKKSLNELLNHFLKRGGGRDRNCCNPEGKKDNDPNHNAEIITTIIRGIDDKGLNAGYWKAHI</sequence>
<organism evidence="2 3">
    <name type="scientific">Carnegiea gigantea</name>
    <dbReference type="NCBI Taxonomy" id="171969"/>
    <lineage>
        <taxon>Eukaryota</taxon>
        <taxon>Viridiplantae</taxon>
        <taxon>Streptophyta</taxon>
        <taxon>Embryophyta</taxon>
        <taxon>Tracheophyta</taxon>
        <taxon>Spermatophyta</taxon>
        <taxon>Magnoliopsida</taxon>
        <taxon>eudicotyledons</taxon>
        <taxon>Gunneridae</taxon>
        <taxon>Pentapetalae</taxon>
        <taxon>Caryophyllales</taxon>
        <taxon>Cactineae</taxon>
        <taxon>Cactaceae</taxon>
        <taxon>Cactoideae</taxon>
        <taxon>Echinocereeae</taxon>
        <taxon>Carnegiea</taxon>
    </lineage>
</organism>
<dbReference type="EMBL" id="JAKOGI010001866">
    <property type="protein sequence ID" value="KAJ8423779.1"/>
    <property type="molecule type" value="Genomic_DNA"/>
</dbReference>
<dbReference type="OrthoDB" id="1752268at2759"/>
<gene>
    <name evidence="2" type="ORF">Cgig2_018438</name>
</gene>
<feature type="region of interest" description="Disordered" evidence="1">
    <location>
        <begin position="1"/>
        <end position="40"/>
    </location>
</feature>
<accession>A0A9Q1GQL0</accession>
<evidence type="ECO:0000313" key="2">
    <source>
        <dbReference type="EMBL" id="KAJ8423779.1"/>
    </source>
</evidence>
<reference evidence="2" key="1">
    <citation type="submission" date="2022-04" db="EMBL/GenBank/DDBJ databases">
        <title>Carnegiea gigantea Genome sequencing and assembly v2.</title>
        <authorList>
            <person name="Copetti D."/>
            <person name="Sanderson M.J."/>
            <person name="Burquez A."/>
            <person name="Wojciechowski M.F."/>
        </authorList>
    </citation>
    <scope>NUCLEOTIDE SEQUENCE</scope>
    <source>
        <strain evidence="2">SGP5-SGP5p</strain>
        <tissue evidence="2">Aerial part</tissue>
    </source>
</reference>
<feature type="compositionally biased region" description="Low complexity" evidence="1">
    <location>
        <begin position="1"/>
        <end position="20"/>
    </location>
</feature>
<evidence type="ECO:0000256" key="1">
    <source>
        <dbReference type="SAM" id="MobiDB-lite"/>
    </source>
</evidence>
<proteinExistence type="predicted"/>
<dbReference type="Proteomes" id="UP001153076">
    <property type="component" value="Unassembled WGS sequence"/>
</dbReference>
<comment type="caution">
    <text evidence="2">The sequence shown here is derived from an EMBL/GenBank/DDBJ whole genome shotgun (WGS) entry which is preliminary data.</text>
</comment>